<gene>
    <name evidence="3" type="ORF">IRI77_36870</name>
</gene>
<evidence type="ECO:0000313" key="3">
    <source>
        <dbReference type="EMBL" id="QOY88249.1"/>
    </source>
</evidence>
<dbReference type="InterPro" id="IPR003746">
    <property type="entry name" value="DUF167"/>
</dbReference>
<evidence type="ECO:0000256" key="1">
    <source>
        <dbReference type="ARBA" id="ARBA00010364"/>
    </source>
</evidence>
<evidence type="ECO:0000313" key="4">
    <source>
        <dbReference type="Proteomes" id="UP000593892"/>
    </source>
</evidence>
<comment type="similarity">
    <text evidence="1 2">Belongs to the UPF0235 family.</text>
</comment>
<dbReference type="SMART" id="SM01152">
    <property type="entry name" value="DUF167"/>
    <property type="match status" value="1"/>
</dbReference>
<dbReference type="AlphaFoldDB" id="A0A7S7NR86"/>
<protein>
    <recommendedName>
        <fullName evidence="2">UPF0235 protein IRI77_36870</fullName>
    </recommendedName>
</protein>
<keyword evidence="4" id="KW-1185">Reference proteome</keyword>
<dbReference type="PANTHER" id="PTHR13420">
    <property type="entry name" value="UPF0235 PROTEIN C15ORF40"/>
    <property type="match status" value="1"/>
</dbReference>
<proteinExistence type="inferred from homology"/>
<dbReference type="InterPro" id="IPR036591">
    <property type="entry name" value="YggU-like_sf"/>
</dbReference>
<name>A0A7S7NR86_PALFE</name>
<accession>A0A7S7NR86</accession>
<dbReference type="PANTHER" id="PTHR13420:SF7">
    <property type="entry name" value="UPF0235 PROTEIN C15ORF40"/>
    <property type="match status" value="1"/>
</dbReference>
<dbReference type="RefSeq" id="WP_194449912.1">
    <property type="nucleotide sequence ID" value="NZ_CP063849.1"/>
</dbReference>
<dbReference type="HAMAP" id="MF_00634">
    <property type="entry name" value="UPF0235"/>
    <property type="match status" value="1"/>
</dbReference>
<evidence type="ECO:0000256" key="2">
    <source>
        <dbReference type="HAMAP-Rule" id="MF_00634"/>
    </source>
</evidence>
<dbReference type="GO" id="GO:0005737">
    <property type="term" value="C:cytoplasm"/>
    <property type="evidence" value="ECO:0007669"/>
    <property type="project" value="TreeGrafter"/>
</dbReference>
<dbReference type="NCBIfam" id="TIGR00251">
    <property type="entry name" value="DUF167 family protein"/>
    <property type="match status" value="1"/>
</dbReference>
<dbReference type="SUPFAM" id="SSF69786">
    <property type="entry name" value="YggU-like"/>
    <property type="match status" value="1"/>
</dbReference>
<reference evidence="3 4" key="1">
    <citation type="submission" date="2020-10" db="EMBL/GenBank/DDBJ databases">
        <title>Complete genome sequence of Paludibaculum fermentans P105T, a facultatively anaerobic acidobacterium capable of dissimilatory Fe(III) reduction.</title>
        <authorList>
            <person name="Dedysh S.N."/>
            <person name="Beletsky A.V."/>
            <person name="Kulichevskaya I.S."/>
            <person name="Mardanov A.V."/>
            <person name="Ravin N.V."/>
        </authorList>
    </citation>
    <scope>NUCLEOTIDE SEQUENCE [LARGE SCALE GENOMIC DNA]</scope>
    <source>
        <strain evidence="3 4">P105</strain>
    </source>
</reference>
<dbReference type="Gene3D" id="3.30.1200.10">
    <property type="entry name" value="YggU-like"/>
    <property type="match status" value="1"/>
</dbReference>
<dbReference type="KEGG" id="pfer:IRI77_36870"/>
<dbReference type="Proteomes" id="UP000593892">
    <property type="component" value="Chromosome"/>
</dbReference>
<dbReference type="Pfam" id="PF02594">
    <property type="entry name" value="DUF167"/>
    <property type="match status" value="1"/>
</dbReference>
<organism evidence="3 4">
    <name type="scientific">Paludibaculum fermentans</name>
    <dbReference type="NCBI Taxonomy" id="1473598"/>
    <lineage>
        <taxon>Bacteria</taxon>
        <taxon>Pseudomonadati</taxon>
        <taxon>Acidobacteriota</taxon>
        <taxon>Terriglobia</taxon>
        <taxon>Bryobacterales</taxon>
        <taxon>Bryobacteraceae</taxon>
        <taxon>Paludibaculum</taxon>
    </lineage>
</organism>
<sequence>MDLDALRNSLKTDGRLALQIRVIPKSPKTQWAGELGDGSLKVKLAAVPEKGKANEELIRFLAGEFGVRRQQVEIVAGATNPHKQVRIIA</sequence>
<dbReference type="EMBL" id="CP063849">
    <property type="protein sequence ID" value="QOY88249.1"/>
    <property type="molecule type" value="Genomic_DNA"/>
</dbReference>